<organism evidence="8 9">
    <name type="scientific">Pseudoduganella chitinolytica</name>
    <dbReference type="NCBI Taxonomy" id="34070"/>
    <lineage>
        <taxon>Bacteria</taxon>
        <taxon>Pseudomonadati</taxon>
        <taxon>Pseudomonadota</taxon>
        <taxon>Betaproteobacteria</taxon>
        <taxon>Burkholderiales</taxon>
        <taxon>Oxalobacteraceae</taxon>
        <taxon>Telluria group</taxon>
        <taxon>Pseudoduganella</taxon>
    </lineage>
</organism>
<feature type="transmembrane region" description="Helical" evidence="6">
    <location>
        <begin position="95"/>
        <end position="115"/>
    </location>
</feature>
<evidence type="ECO:0000259" key="7">
    <source>
        <dbReference type="Pfam" id="PF00482"/>
    </source>
</evidence>
<evidence type="ECO:0000256" key="6">
    <source>
        <dbReference type="SAM" id="Phobius"/>
    </source>
</evidence>
<evidence type="ECO:0000256" key="4">
    <source>
        <dbReference type="ARBA" id="ARBA00022989"/>
    </source>
</evidence>
<feature type="transmembrane region" description="Helical" evidence="6">
    <location>
        <begin position="127"/>
        <end position="145"/>
    </location>
</feature>
<comment type="subcellular location">
    <subcellularLocation>
        <location evidence="1">Cell membrane</location>
        <topology evidence="1">Multi-pass membrane protein</topology>
    </subcellularLocation>
</comment>
<dbReference type="Pfam" id="PF00482">
    <property type="entry name" value="T2SSF"/>
    <property type="match status" value="1"/>
</dbReference>
<reference evidence="8 9" key="1">
    <citation type="submission" date="2023-02" db="EMBL/GenBank/DDBJ databases">
        <title>Gemone sequence of Telluria chitinolytica ACM 3522T.</title>
        <authorList>
            <person name="Frediansyah A."/>
            <person name="Miess H."/>
            <person name="Gross H."/>
        </authorList>
    </citation>
    <scope>NUCLEOTIDE SEQUENCE [LARGE SCALE GENOMIC DNA]</scope>
    <source>
        <strain evidence="8 9">ACM 3522</strain>
    </source>
</reference>
<name>A0ABY8BAJ5_9BURK</name>
<evidence type="ECO:0000256" key="3">
    <source>
        <dbReference type="ARBA" id="ARBA00022692"/>
    </source>
</evidence>
<keyword evidence="9" id="KW-1185">Reference proteome</keyword>
<evidence type="ECO:0000313" key="8">
    <source>
        <dbReference type="EMBL" id="WEF32016.1"/>
    </source>
</evidence>
<dbReference type="PANTHER" id="PTHR35007:SF2">
    <property type="entry name" value="PILUS ASSEMBLE PROTEIN"/>
    <property type="match status" value="1"/>
</dbReference>
<keyword evidence="4 6" id="KW-1133">Transmembrane helix</keyword>
<evidence type="ECO:0000256" key="1">
    <source>
        <dbReference type="ARBA" id="ARBA00004651"/>
    </source>
</evidence>
<feature type="transmembrane region" description="Helical" evidence="6">
    <location>
        <begin position="275"/>
        <end position="303"/>
    </location>
</feature>
<gene>
    <name evidence="8" type="ORF">PX653_21695</name>
</gene>
<accession>A0ABY8BAJ5</accession>
<protein>
    <submittedName>
        <fullName evidence="8">Type II secretion system F family protein</fullName>
    </submittedName>
</protein>
<dbReference type="EMBL" id="CP119083">
    <property type="protein sequence ID" value="WEF32016.1"/>
    <property type="molecule type" value="Genomic_DNA"/>
</dbReference>
<keyword evidence="3 6" id="KW-0812">Transmembrane</keyword>
<sequence>MTIAQLSILAVLFIVIFGIAALALLLLTRDPVKGRLTALDEREARRPSQGNWLARLAQLAEPLAKLSVPAEGWESSPVRLRFIHAGWRAPSTPGLFHAGKTALTVGLPLLLYVVLRQDPSRSGSETILWLVVAAACGYYVPDFILKRKIAERQREIFESFPDALDLMTVCVEAGLAMDAALARVGAEIGLKSAVLAEELQLVTLELRAGSAKDKALRNLALRTGVEDVDALVKMLIQADRFGTSIGVALRVQSEQLRTRRRQLVEEQAAKIATKLLFPLIFFIFPALLVVLLGPAVLTITAALKPLTGGQ</sequence>
<keyword evidence="2" id="KW-1003">Cell membrane</keyword>
<feature type="domain" description="Type II secretion system protein GspF" evidence="7">
    <location>
        <begin position="164"/>
        <end position="292"/>
    </location>
</feature>
<evidence type="ECO:0000313" key="9">
    <source>
        <dbReference type="Proteomes" id="UP001216510"/>
    </source>
</evidence>
<dbReference type="Proteomes" id="UP001216510">
    <property type="component" value="Chromosome"/>
</dbReference>
<feature type="transmembrane region" description="Helical" evidence="6">
    <location>
        <begin position="6"/>
        <end position="27"/>
    </location>
</feature>
<evidence type="ECO:0000256" key="2">
    <source>
        <dbReference type="ARBA" id="ARBA00022475"/>
    </source>
</evidence>
<dbReference type="RefSeq" id="WP_277414778.1">
    <property type="nucleotide sequence ID" value="NZ_CP119083.1"/>
</dbReference>
<dbReference type="PANTHER" id="PTHR35007">
    <property type="entry name" value="INTEGRAL MEMBRANE PROTEIN-RELATED"/>
    <property type="match status" value="1"/>
</dbReference>
<proteinExistence type="predicted"/>
<evidence type="ECO:0000256" key="5">
    <source>
        <dbReference type="ARBA" id="ARBA00023136"/>
    </source>
</evidence>
<keyword evidence="5 6" id="KW-0472">Membrane</keyword>
<dbReference type="InterPro" id="IPR018076">
    <property type="entry name" value="T2SS_GspF_dom"/>
</dbReference>